<dbReference type="InterPro" id="IPR010499">
    <property type="entry name" value="AraC_E-bd"/>
</dbReference>
<dbReference type="SMART" id="SM00342">
    <property type="entry name" value="HTH_ARAC"/>
    <property type="match status" value="1"/>
</dbReference>
<dbReference type="OrthoDB" id="9816011at2"/>
<dbReference type="PROSITE" id="PS01124">
    <property type="entry name" value="HTH_ARAC_FAMILY_2"/>
    <property type="match status" value="1"/>
</dbReference>
<dbReference type="GO" id="GO:0043565">
    <property type="term" value="F:sequence-specific DNA binding"/>
    <property type="evidence" value="ECO:0007669"/>
    <property type="project" value="InterPro"/>
</dbReference>
<evidence type="ECO:0000313" key="5">
    <source>
        <dbReference type="EMBL" id="SNR97189.1"/>
    </source>
</evidence>
<dbReference type="AlphaFoldDB" id="A0A239ANR4"/>
<dbReference type="InterPro" id="IPR018060">
    <property type="entry name" value="HTH_AraC"/>
</dbReference>
<dbReference type="PANTHER" id="PTHR40055:SF2">
    <property type="entry name" value="DNA GYRASE INHIBITOR"/>
    <property type="match status" value="1"/>
</dbReference>
<dbReference type="PRINTS" id="PR00032">
    <property type="entry name" value="HTHARAC"/>
</dbReference>
<feature type="domain" description="HTH araC/xylS-type" evidence="4">
    <location>
        <begin position="17"/>
        <end position="115"/>
    </location>
</feature>
<dbReference type="SUPFAM" id="SSF46689">
    <property type="entry name" value="Homeodomain-like"/>
    <property type="match status" value="2"/>
</dbReference>
<dbReference type="InterPro" id="IPR009057">
    <property type="entry name" value="Homeodomain-like_sf"/>
</dbReference>
<keyword evidence="1" id="KW-0805">Transcription regulation</keyword>
<evidence type="ECO:0000256" key="1">
    <source>
        <dbReference type="ARBA" id="ARBA00023015"/>
    </source>
</evidence>
<dbReference type="Gene3D" id="1.10.10.60">
    <property type="entry name" value="Homeodomain-like"/>
    <property type="match status" value="2"/>
</dbReference>
<dbReference type="PROSITE" id="PS00041">
    <property type="entry name" value="HTH_ARAC_FAMILY_1"/>
    <property type="match status" value="1"/>
</dbReference>
<dbReference type="InterPro" id="IPR020449">
    <property type="entry name" value="Tscrpt_reg_AraC-type_HTH"/>
</dbReference>
<dbReference type="InterPro" id="IPR011256">
    <property type="entry name" value="Reg_factor_effector_dom_sf"/>
</dbReference>
<dbReference type="InterPro" id="IPR029442">
    <property type="entry name" value="GyrI-like"/>
</dbReference>
<dbReference type="SMART" id="SM00871">
    <property type="entry name" value="AraC_E_bind"/>
    <property type="match status" value="1"/>
</dbReference>
<dbReference type="Pfam" id="PF06445">
    <property type="entry name" value="GyrI-like"/>
    <property type="match status" value="1"/>
</dbReference>
<evidence type="ECO:0000313" key="6">
    <source>
        <dbReference type="Proteomes" id="UP000198379"/>
    </source>
</evidence>
<proteinExistence type="predicted"/>
<dbReference type="InterPro" id="IPR018062">
    <property type="entry name" value="HTH_AraC-typ_CS"/>
</dbReference>
<reference evidence="5 6" key="1">
    <citation type="submission" date="2017-06" db="EMBL/GenBank/DDBJ databases">
        <authorList>
            <person name="Kim H.J."/>
            <person name="Triplett B.A."/>
        </authorList>
    </citation>
    <scope>NUCLEOTIDE SEQUENCE [LARGE SCALE GENOMIC DNA]</scope>
    <source>
        <strain evidence="5 6">DSM 25597</strain>
    </source>
</reference>
<keyword evidence="6" id="KW-1185">Reference proteome</keyword>
<evidence type="ECO:0000256" key="3">
    <source>
        <dbReference type="ARBA" id="ARBA00023163"/>
    </source>
</evidence>
<dbReference type="EMBL" id="FZNY01000005">
    <property type="protein sequence ID" value="SNR97189.1"/>
    <property type="molecule type" value="Genomic_DNA"/>
</dbReference>
<dbReference type="GO" id="GO:0003700">
    <property type="term" value="F:DNA-binding transcription factor activity"/>
    <property type="evidence" value="ECO:0007669"/>
    <property type="project" value="InterPro"/>
</dbReference>
<name>A0A239ANR4_9FLAO</name>
<evidence type="ECO:0000256" key="2">
    <source>
        <dbReference type="ARBA" id="ARBA00023125"/>
    </source>
</evidence>
<organism evidence="5 6">
    <name type="scientific">Dokdonia pacifica</name>
    <dbReference type="NCBI Taxonomy" id="1627892"/>
    <lineage>
        <taxon>Bacteria</taxon>
        <taxon>Pseudomonadati</taxon>
        <taxon>Bacteroidota</taxon>
        <taxon>Flavobacteriia</taxon>
        <taxon>Flavobacteriales</taxon>
        <taxon>Flavobacteriaceae</taxon>
        <taxon>Dokdonia</taxon>
    </lineage>
</organism>
<keyword evidence="3" id="KW-0804">Transcription</keyword>
<dbReference type="Proteomes" id="UP000198379">
    <property type="component" value="Unassembled WGS sequence"/>
</dbReference>
<keyword evidence="2" id="KW-0238">DNA-binding</keyword>
<dbReference type="Pfam" id="PF12833">
    <property type="entry name" value="HTH_18"/>
    <property type="match status" value="1"/>
</dbReference>
<dbReference type="SUPFAM" id="SSF55136">
    <property type="entry name" value="Probable bacterial effector-binding domain"/>
    <property type="match status" value="1"/>
</dbReference>
<dbReference type="RefSeq" id="WP_089372293.1">
    <property type="nucleotide sequence ID" value="NZ_BMEP01000006.1"/>
</dbReference>
<dbReference type="Gene3D" id="3.20.80.10">
    <property type="entry name" value="Regulatory factor, effector binding domain"/>
    <property type="match status" value="1"/>
</dbReference>
<dbReference type="InterPro" id="IPR050908">
    <property type="entry name" value="SmbC-like"/>
</dbReference>
<gene>
    <name evidence="5" type="ORF">SAMN06265376_10534</name>
</gene>
<sequence>MNTVNPEIESDYKSRINRVFQFIDENLDSDLSLQQLSKIAFFSPFHFHRIFKYITHETVNEYVTRRRLEKAAITLLHTHTPIKDIALLVGFNDITAFSRAFKKFYGVSPSLFKKEHPNTFSKIRQLQSKNGQVYPDYEKYICTITNLKKWIHMNAHIEVKETPTLQLAGVTHIGIQGVENAFGKLIQWANSKSLLKAPEAKLGRVFYDSIKVTAPDKVRMSIFLITNTPFEAEGEIHKLTINQGRCIVGRFEITPDEFEKSWTGLFIWMNENGYKKSSENPYEIYHNDYREHPENKFIVDLYIPVE</sequence>
<accession>A0A239ANR4</accession>
<evidence type="ECO:0000259" key="4">
    <source>
        <dbReference type="PROSITE" id="PS01124"/>
    </source>
</evidence>
<dbReference type="PANTHER" id="PTHR40055">
    <property type="entry name" value="TRANSCRIPTIONAL REGULATOR YGIV-RELATED"/>
    <property type="match status" value="1"/>
</dbReference>
<protein>
    <submittedName>
        <fullName evidence="5">AraC family transcriptional regulator</fullName>
    </submittedName>
</protein>